<keyword evidence="2" id="KW-1185">Reference proteome</keyword>
<gene>
    <name evidence="1" type="ORF">BU26DRAFT_559009</name>
</gene>
<dbReference type="AlphaFoldDB" id="A0A6A6IYQ0"/>
<organism evidence="1 2">
    <name type="scientific">Trematosphaeria pertusa</name>
    <dbReference type="NCBI Taxonomy" id="390896"/>
    <lineage>
        <taxon>Eukaryota</taxon>
        <taxon>Fungi</taxon>
        <taxon>Dikarya</taxon>
        <taxon>Ascomycota</taxon>
        <taxon>Pezizomycotina</taxon>
        <taxon>Dothideomycetes</taxon>
        <taxon>Pleosporomycetidae</taxon>
        <taxon>Pleosporales</taxon>
        <taxon>Massarineae</taxon>
        <taxon>Trematosphaeriaceae</taxon>
        <taxon>Trematosphaeria</taxon>
    </lineage>
</organism>
<name>A0A6A6IYQ0_9PLEO</name>
<dbReference type="EMBL" id="ML987190">
    <property type="protein sequence ID" value="KAF2254313.1"/>
    <property type="molecule type" value="Genomic_DNA"/>
</dbReference>
<dbReference type="GeneID" id="54585979"/>
<dbReference type="RefSeq" id="XP_033689317.1">
    <property type="nucleotide sequence ID" value="XM_033832649.1"/>
</dbReference>
<reference evidence="1" key="1">
    <citation type="journal article" date="2020" name="Stud. Mycol.">
        <title>101 Dothideomycetes genomes: a test case for predicting lifestyles and emergence of pathogens.</title>
        <authorList>
            <person name="Haridas S."/>
            <person name="Albert R."/>
            <person name="Binder M."/>
            <person name="Bloem J."/>
            <person name="Labutti K."/>
            <person name="Salamov A."/>
            <person name="Andreopoulos B."/>
            <person name="Baker S."/>
            <person name="Barry K."/>
            <person name="Bills G."/>
            <person name="Bluhm B."/>
            <person name="Cannon C."/>
            <person name="Castanera R."/>
            <person name="Culley D."/>
            <person name="Daum C."/>
            <person name="Ezra D."/>
            <person name="Gonzalez J."/>
            <person name="Henrissat B."/>
            <person name="Kuo A."/>
            <person name="Liang C."/>
            <person name="Lipzen A."/>
            <person name="Lutzoni F."/>
            <person name="Magnuson J."/>
            <person name="Mondo S."/>
            <person name="Nolan M."/>
            <person name="Ohm R."/>
            <person name="Pangilinan J."/>
            <person name="Park H.-J."/>
            <person name="Ramirez L."/>
            <person name="Alfaro M."/>
            <person name="Sun H."/>
            <person name="Tritt A."/>
            <person name="Yoshinaga Y."/>
            <person name="Zwiers L.-H."/>
            <person name="Turgeon B."/>
            <person name="Goodwin S."/>
            <person name="Spatafora J."/>
            <person name="Crous P."/>
            <person name="Grigoriev I."/>
        </authorList>
    </citation>
    <scope>NUCLEOTIDE SEQUENCE</scope>
    <source>
        <strain evidence="1">CBS 122368</strain>
    </source>
</reference>
<sequence length="124" mass="14764">MVRSFVLRKREKQFHAQQLEKWSEPKLRELLKKLTDAKPEKLQHSIGTISTLRGTYRRWCCMDISHDKDVDYAPLTQDYIKWLRDLLQWGEEILRDSNKSPLTIPHTFLVLRNVMSRPRGSNSN</sequence>
<evidence type="ECO:0000313" key="2">
    <source>
        <dbReference type="Proteomes" id="UP000800094"/>
    </source>
</evidence>
<evidence type="ECO:0000313" key="1">
    <source>
        <dbReference type="EMBL" id="KAF2254313.1"/>
    </source>
</evidence>
<protein>
    <submittedName>
        <fullName evidence="1">Uncharacterized protein</fullName>
    </submittedName>
</protein>
<proteinExistence type="predicted"/>
<accession>A0A6A6IYQ0</accession>
<dbReference type="Proteomes" id="UP000800094">
    <property type="component" value="Unassembled WGS sequence"/>
</dbReference>